<proteinExistence type="predicted"/>
<organism evidence="1 2">
    <name type="scientific">Ixodes persulcatus</name>
    <name type="common">Taiga tick</name>
    <dbReference type="NCBI Taxonomy" id="34615"/>
    <lineage>
        <taxon>Eukaryota</taxon>
        <taxon>Metazoa</taxon>
        <taxon>Ecdysozoa</taxon>
        <taxon>Arthropoda</taxon>
        <taxon>Chelicerata</taxon>
        <taxon>Arachnida</taxon>
        <taxon>Acari</taxon>
        <taxon>Parasitiformes</taxon>
        <taxon>Ixodida</taxon>
        <taxon>Ixodoidea</taxon>
        <taxon>Ixodidae</taxon>
        <taxon>Ixodinae</taxon>
        <taxon>Ixodes</taxon>
    </lineage>
</organism>
<evidence type="ECO:0000313" key="2">
    <source>
        <dbReference type="Proteomes" id="UP000805193"/>
    </source>
</evidence>
<accession>A0AC60NVD8</accession>
<dbReference type="Proteomes" id="UP000805193">
    <property type="component" value="Unassembled WGS sequence"/>
</dbReference>
<name>A0AC60NVD8_IXOPE</name>
<dbReference type="EMBL" id="JABSTQ010011460">
    <property type="protein sequence ID" value="KAG0411109.1"/>
    <property type="molecule type" value="Genomic_DNA"/>
</dbReference>
<protein>
    <submittedName>
        <fullName evidence="1">Uncharacterized protein</fullName>
    </submittedName>
</protein>
<reference evidence="1 2" key="1">
    <citation type="journal article" date="2020" name="Cell">
        <title>Large-Scale Comparative Analyses of Tick Genomes Elucidate Their Genetic Diversity and Vector Capacities.</title>
        <authorList>
            <consortium name="Tick Genome and Microbiome Consortium (TIGMIC)"/>
            <person name="Jia N."/>
            <person name="Wang J."/>
            <person name="Shi W."/>
            <person name="Du L."/>
            <person name="Sun Y."/>
            <person name="Zhan W."/>
            <person name="Jiang J.F."/>
            <person name="Wang Q."/>
            <person name="Zhang B."/>
            <person name="Ji P."/>
            <person name="Bell-Sakyi L."/>
            <person name="Cui X.M."/>
            <person name="Yuan T.T."/>
            <person name="Jiang B.G."/>
            <person name="Yang W.F."/>
            <person name="Lam T.T."/>
            <person name="Chang Q.C."/>
            <person name="Ding S.J."/>
            <person name="Wang X.J."/>
            <person name="Zhu J.G."/>
            <person name="Ruan X.D."/>
            <person name="Zhao L."/>
            <person name="Wei J.T."/>
            <person name="Ye R.Z."/>
            <person name="Que T.C."/>
            <person name="Du C.H."/>
            <person name="Zhou Y.H."/>
            <person name="Cheng J.X."/>
            <person name="Dai P.F."/>
            <person name="Guo W.B."/>
            <person name="Han X.H."/>
            <person name="Huang E.J."/>
            <person name="Li L.F."/>
            <person name="Wei W."/>
            <person name="Gao Y.C."/>
            <person name="Liu J.Z."/>
            <person name="Shao H.Z."/>
            <person name="Wang X."/>
            <person name="Wang C.C."/>
            <person name="Yang T.C."/>
            <person name="Huo Q.B."/>
            <person name="Li W."/>
            <person name="Chen H.Y."/>
            <person name="Chen S.E."/>
            <person name="Zhou L.G."/>
            <person name="Ni X.B."/>
            <person name="Tian J.H."/>
            <person name="Sheng Y."/>
            <person name="Liu T."/>
            <person name="Pan Y.S."/>
            <person name="Xia L.Y."/>
            <person name="Li J."/>
            <person name="Zhao F."/>
            <person name="Cao W.C."/>
        </authorList>
    </citation>
    <scope>NUCLEOTIDE SEQUENCE [LARGE SCALE GENOMIC DNA]</scope>
    <source>
        <strain evidence="1">Iper-2018</strain>
    </source>
</reference>
<comment type="caution">
    <text evidence="1">The sequence shown here is derived from an EMBL/GenBank/DDBJ whole genome shotgun (WGS) entry which is preliminary data.</text>
</comment>
<sequence>MERQVTCMRETIATKKRVDVALFKLCSTAEDRTVATLFSTSRSSVNELYRVFSETIVAVPEPEWVKLMTPKELPEHIREFQAALEFPIGVGALDGCHLPVSSPQENASDYHNYKGWYSIILLALVNHRYKFRYVNVGAPGWCHDAQVFRKSALAKSLRGDGVVLDDVTLEDHLYGNLCVVATEAVTDASIVQDVVGNSTKGDDDSVADAE</sequence>
<evidence type="ECO:0000313" key="1">
    <source>
        <dbReference type="EMBL" id="KAG0411109.1"/>
    </source>
</evidence>
<gene>
    <name evidence="1" type="ORF">HPB47_011750</name>
</gene>
<keyword evidence="2" id="KW-1185">Reference proteome</keyword>